<reference evidence="2" key="2">
    <citation type="submission" date="2023-05" db="EMBL/GenBank/DDBJ databases">
        <authorList>
            <consortium name="Lawrence Berkeley National Laboratory"/>
            <person name="Steindorff A."/>
            <person name="Hensen N."/>
            <person name="Bonometti L."/>
            <person name="Westerberg I."/>
            <person name="Brannstrom I.O."/>
            <person name="Guillou S."/>
            <person name="Cros-Aarteil S."/>
            <person name="Calhoun S."/>
            <person name="Haridas S."/>
            <person name="Kuo A."/>
            <person name="Mondo S."/>
            <person name="Pangilinan J."/>
            <person name="Riley R."/>
            <person name="Labutti K."/>
            <person name="Andreopoulos B."/>
            <person name="Lipzen A."/>
            <person name="Chen C."/>
            <person name="Yanf M."/>
            <person name="Daum C."/>
            <person name="Ng V."/>
            <person name="Clum A."/>
            <person name="Ohm R."/>
            <person name="Martin F."/>
            <person name="Silar P."/>
            <person name="Natvig D."/>
            <person name="Lalanne C."/>
            <person name="Gautier V."/>
            <person name="Ament-Velasquez S.L."/>
            <person name="Kruys A."/>
            <person name="Hutchinson M.I."/>
            <person name="Powell A.J."/>
            <person name="Barry K."/>
            <person name="Miller A.N."/>
            <person name="Grigoriev I.V."/>
            <person name="Debuchy R."/>
            <person name="Gladieux P."/>
            <person name="Thoren M.H."/>
            <person name="Johannesson H."/>
        </authorList>
    </citation>
    <scope>NUCLEOTIDE SEQUENCE</scope>
    <source>
        <strain evidence="2">PSN293</strain>
    </source>
</reference>
<protein>
    <submittedName>
        <fullName evidence="2">Uncharacterized protein</fullName>
    </submittedName>
</protein>
<keyword evidence="1" id="KW-0175">Coiled coil</keyword>
<organism evidence="2 3">
    <name type="scientific">Rhypophila decipiens</name>
    <dbReference type="NCBI Taxonomy" id="261697"/>
    <lineage>
        <taxon>Eukaryota</taxon>
        <taxon>Fungi</taxon>
        <taxon>Dikarya</taxon>
        <taxon>Ascomycota</taxon>
        <taxon>Pezizomycotina</taxon>
        <taxon>Sordariomycetes</taxon>
        <taxon>Sordariomycetidae</taxon>
        <taxon>Sordariales</taxon>
        <taxon>Naviculisporaceae</taxon>
        <taxon>Rhypophila</taxon>
    </lineage>
</organism>
<keyword evidence="3" id="KW-1185">Reference proteome</keyword>
<evidence type="ECO:0000313" key="2">
    <source>
        <dbReference type="EMBL" id="KAK4213983.1"/>
    </source>
</evidence>
<comment type="caution">
    <text evidence="2">The sequence shown here is derived from an EMBL/GenBank/DDBJ whole genome shotgun (WGS) entry which is preliminary data.</text>
</comment>
<dbReference type="Gene3D" id="1.20.120.20">
    <property type="entry name" value="Apolipoprotein"/>
    <property type="match status" value="1"/>
</dbReference>
<reference evidence="2" key="1">
    <citation type="journal article" date="2023" name="Mol. Phylogenet. Evol.">
        <title>Genome-scale phylogeny and comparative genomics of the fungal order Sordariales.</title>
        <authorList>
            <person name="Hensen N."/>
            <person name="Bonometti L."/>
            <person name="Westerberg I."/>
            <person name="Brannstrom I.O."/>
            <person name="Guillou S."/>
            <person name="Cros-Aarteil S."/>
            <person name="Calhoun S."/>
            <person name="Haridas S."/>
            <person name="Kuo A."/>
            <person name="Mondo S."/>
            <person name="Pangilinan J."/>
            <person name="Riley R."/>
            <person name="LaButti K."/>
            <person name="Andreopoulos B."/>
            <person name="Lipzen A."/>
            <person name="Chen C."/>
            <person name="Yan M."/>
            <person name="Daum C."/>
            <person name="Ng V."/>
            <person name="Clum A."/>
            <person name="Steindorff A."/>
            <person name="Ohm R.A."/>
            <person name="Martin F."/>
            <person name="Silar P."/>
            <person name="Natvig D.O."/>
            <person name="Lalanne C."/>
            <person name="Gautier V."/>
            <person name="Ament-Velasquez S.L."/>
            <person name="Kruys A."/>
            <person name="Hutchinson M.I."/>
            <person name="Powell A.J."/>
            <person name="Barry K."/>
            <person name="Miller A.N."/>
            <person name="Grigoriev I.V."/>
            <person name="Debuchy R."/>
            <person name="Gladieux P."/>
            <person name="Hiltunen Thoren M."/>
            <person name="Johannesson H."/>
        </authorList>
    </citation>
    <scope>NUCLEOTIDE SEQUENCE</scope>
    <source>
        <strain evidence="2">PSN293</strain>
    </source>
</reference>
<proteinExistence type="predicted"/>
<feature type="coiled-coil region" evidence="1">
    <location>
        <begin position="173"/>
        <end position="200"/>
    </location>
</feature>
<dbReference type="EMBL" id="MU858101">
    <property type="protein sequence ID" value="KAK4213983.1"/>
    <property type="molecule type" value="Genomic_DNA"/>
</dbReference>
<dbReference type="Proteomes" id="UP001301769">
    <property type="component" value="Unassembled WGS sequence"/>
</dbReference>
<accession>A0AAN7B7R4</accession>
<sequence>MDNKTRRPRPVIIPSTAATSTAGPSDAADVYMNQRWPNGIDRESLALANPFIFPKKTAAPDSDSKVSLTKETIHEIRHVVKYALSDPVTCILNHIQVAREQTVSDLDKLIEQASERIIIETYANIGMAINQIDQKMRANLKEIETTLGTRLRDVEGETRYEVGKTREMIKDEWDDLREGVEDLKKQMADLQDRLDKIPAKIVDELADKGWVVTDPGSLVFGG</sequence>
<evidence type="ECO:0000256" key="1">
    <source>
        <dbReference type="SAM" id="Coils"/>
    </source>
</evidence>
<evidence type="ECO:0000313" key="3">
    <source>
        <dbReference type="Proteomes" id="UP001301769"/>
    </source>
</evidence>
<dbReference type="AlphaFoldDB" id="A0AAN7B7R4"/>
<gene>
    <name evidence="2" type="ORF">QBC37DRAFT_373504</name>
</gene>
<name>A0AAN7B7R4_9PEZI</name>